<dbReference type="InterPro" id="IPR024775">
    <property type="entry name" value="DinB-like"/>
</dbReference>
<evidence type="ECO:0000259" key="1">
    <source>
        <dbReference type="Pfam" id="PF12867"/>
    </source>
</evidence>
<dbReference type="InterPro" id="IPR034660">
    <property type="entry name" value="DinB/YfiT-like"/>
</dbReference>
<dbReference type="Proteomes" id="UP001172082">
    <property type="component" value="Unassembled WGS sequence"/>
</dbReference>
<accession>A0ABT8KSH8</accession>
<proteinExistence type="predicted"/>
<feature type="domain" description="DinB-like" evidence="1">
    <location>
        <begin position="19"/>
        <end position="182"/>
    </location>
</feature>
<protein>
    <submittedName>
        <fullName evidence="2">DinB family protein</fullName>
    </submittedName>
</protein>
<name>A0ABT8KSH8_9BACT</name>
<reference evidence="2" key="1">
    <citation type="submission" date="2023-06" db="EMBL/GenBank/DDBJ databases">
        <title>Genomic of Parafulvivirga corallium.</title>
        <authorList>
            <person name="Wang G."/>
        </authorList>
    </citation>
    <scope>NUCLEOTIDE SEQUENCE</scope>
    <source>
        <strain evidence="2">BMA10</strain>
    </source>
</reference>
<organism evidence="2 3">
    <name type="scientific">Splendidivirga corallicola</name>
    <dbReference type="NCBI Taxonomy" id="3051826"/>
    <lineage>
        <taxon>Bacteria</taxon>
        <taxon>Pseudomonadati</taxon>
        <taxon>Bacteroidota</taxon>
        <taxon>Cytophagia</taxon>
        <taxon>Cytophagales</taxon>
        <taxon>Splendidivirgaceae</taxon>
        <taxon>Splendidivirga</taxon>
    </lineage>
</organism>
<dbReference type="Pfam" id="PF12867">
    <property type="entry name" value="DinB_2"/>
    <property type="match status" value="1"/>
</dbReference>
<evidence type="ECO:0000313" key="2">
    <source>
        <dbReference type="EMBL" id="MDN5203722.1"/>
    </source>
</evidence>
<evidence type="ECO:0000313" key="3">
    <source>
        <dbReference type="Proteomes" id="UP001172082"/>
    </source>
</evidence>
<dbReference type="SUPFAM" id="SSF109854">
    <property type="entry name" value="DinB/YfiT-like putative metalloenzymes"/>
    <property type="match status" value="1"/>
</dbReference>
<sequence length="194" mass="22488">MDLISFFFSRYTELHERIIPMMLSNLTETEIRNMHDKTLNPIAWLVWHMARAEDVGINRMVIDGEQVFDEGDWETKLGVATRNAGTGMTGEEVDSLARSIDLNALEDYRAAVFQQTKNVLNTLSVQSLSEIPSFPYLQKVFCTEGVLPKHTWQLLELYRGKTKGWFLMHLGETHNFYHLGQISMIRKLLKHDKK</sequence>
<dbReference type="EMBL" id="JAUJEA010000008">
    <property type="protein sequence ID" value="MDN5203722.1"/>
    <property type="molecule type" value="Genomic_DNA"/>
</dbReference>
<dbReference type="RefSeq" id="WP_346753745.1">
    <property type="nucleotide sequence ID" value="NZ_JAUJEA010000008.1"/>
</dbReference>
<comment type="caution">
    <text evidence="2">The sequence shown here is derived from an EMBL/GenBank/DDBJ whole genome shotgun (WGS) entry which is preliminary data.</text>
</comment>
<keyword evidence="3" id="KW-1185">Reference proteome</keyword>
<gene>
    <name evidence="2" type="ORF">QQ008_20195</name>
</gene>
<dbReference type="Gene3D" id="1.20.120.450">
    <property type="entry name" value="dinb family like domain"/>
    <property type="match status" value="1"/>
</dbReference>